<dbReference type="PANTHER" id="PTHR43394">
    <property type="entry name" value="ATP-DEPENDENT PERMEASE MDL1, MITOCHONDRIAL"/>
    <property type="match status" value="1"/>
</dbReference>
<dbReference type="Pfam" id="PF00664">
    <property type="entry name" value="ABC_membrane"/>
    <property type="match status" value="1"/>
</dbReference>
<evidence type="ECO:0000256" key="9">
    <source>
        <dbReference type="ARBA" id="ARBA00023136"/>
    </source>
</evidence>
<dbReference type="PROSITE" id="PS50893">
    <property type="entry name" value="ABC_TRANSPORTER_2"/>
    <property type="match status" value="1"/>
</dbReference>
<comment type="subcellular location">
    <subcellularLocation>
        <location evidence="1">Cell membrane</location>
        <topology evidence="1">Multi-pass membrane protein</topology>
    </subcellularLocation>
</comment>
<evidence type="ECO:0000256" key="3">
    <source>
        <dbReference type="ARBA" id="ARBA00022475"/>
    </source>
</evidence>
<keyword evidence="2" id="KW-0813">Transport</keyword>
<evidence type="ECO:0000256" key="7">
    <source>
        <dbReference type="ARBA" id="ARBA00022840"/>
    </source>
</evidence>
<reference evidence="10 11" key="1">
    <citation type="journal article" date="2018" name="Microbes Environ.">
        <title>Comparative Genomic Insights into Endofungal Lifestyles of Two Bacterial Endosymbionts, Mycoavidus cysteinexigens and Burkholderia rhizoxinica.</title>
        <authorList>
            <person name="Sharmin D."/>
            <person name="Guo Y."/>
            <person name="Nishizawa T."/>
            <person name="Ohshima S."/>
            <person name="Sato Y."/>
            <person name="Takashima Y."/>
            <person name="Narisawa K."/>
            <person name="Ohta H."/>
        </authorList>
    </citation>
    <scope>NUCLEOTIDE SEQUENCE [LARGE SCALE GENOMIC DNA]</scope>
    <source>
        <strain evidence="10 11">B1-EB</strain>
    </source>
</reference>
<dbReference type="GO" id="GO:0015421">
    <property type="term" value="F:ABC-type oligopeptide transporter activity"/>
    <property type="evidence" value="ECO:0007669"/>
    <property type="project" value="TreeGrafter"/>
</dbReference>
<protein>
    <submittedName>
        <fullName evidence="10">Multidrug ABC transporter ATPase</fullName>
    </submittedName>
</protein>
<dbReference type="EMBL" id="AP018150">
    <property type="protein sequence ID" value="BBE08722.1"/>
    <property type="molecule type" value="Genomic_DNA"/>
</dbReference>
<dbReference type="SMART" id="SM00382">
    <property type="entry name" value="AAA"/>
    <property type="match status" value="1"/>
</dbReference>
<dbReference type="InterPro" id="IPR011527">
    <property type="entry name" value="ABC1_TM_dom"/>
</dbReference>
<dbReference type="Gene3D" id="1.20.1560.10">
    <property type="entry name" value="ABC transporter type 1, transmembrane domain"/>
    <property type="match status" value="1"/>
</dbReference>
<dbReference type="PROSITE" id="PS00211">
    <property type="entry name" value="ABC_TRANSPORTER_1"/>
    <property type="match status" value="1"/>
</dbReference>
<keyword evidence="11" id="KW-1185">Reference proteome</keyword>
<dbReference type="InterPro" id="IPR036640">
    <property type="entry name" value="ABC1_TM_sf"/>
</dbReference>
<dbReference type="InterPro" id="IPR017871">
    <property type="entry name" value="ABC_transporter-like_CS"/>
</dbReference>
<evidence type="ECO:0000313" key="10">
    <source>
        <dbReference type="EMBL" id="BBE08722.1"/>
    </source>
</evidence>
<dbReference type="InterPro" id="IPR027417">
    <property type="entry name" value="P-loop_NTPase"/>
</dbReference>
<dbReference type="GO" id="GO:0016887">
    <property type="term" value="F:ATP hydrolysis activity"/>
    <property type="evidence" value="ECO:0007669"/>
    <property type="project" value="InterPro"/>
</dbReference>
<keyword evidence="9" id="KW-0472">Membrane</keyword>
<dbReference type="SUPFAM" id="SSF90123">
    <property type="entry name" value="ABC transporter transmembrane region"/>
    <property type="match status" value="1"/>
</dbReference>
<evidence type="ECO:0000256" key="5">
    <source>
        <dbReference type="ARBA" id="ARBA00022692"/>
    </source>
</evidence>
<dbReference type="InterPro" id="IPR039421">
    <property type="entry name" value="Type_1_exporter"/>
</dbReference>
<keyword evidence="3" id="KW-1003">Cell membrane</keyword>
<evidence type="ECO:0000256" key="4">
    <source>
        <dbReference type="ARBA" id="ARBA00022519"/>
    </source>
</evidence>
<name>A0A2Z6ETL7_9BURK</name>
<dbReference type="Gene3D" id="3.40.50.300">
    <property type="entry name" value="P-loop containing nucleotide triphosphate hydrolases"/>
    <property type="match status" value="1"/>
</dbReference>
<keyword evidence="7" id="KW-0067">ATP-binding</keyword>
<dbReference type="FunFam" id="3.40.50.300:FF:000287">
    <property type="entry name" value="Multidrug ABC transporter ATP-binding protein"/>
    <property type="match status" value="1"/>
</dbReference>
<gene>
    <name evidence="10" type="ORF">MCB1EB_0561</name>
</gene>
<dbReference type="SUPFAM" id="SSF52540">
    <property type="entry name" value="P-loop containing nucleoside triphosphate hydrolases"/>
    <property type="match status" value="1"/>
</dbReference>
<keyword evidence="5" id="KW-0812">Transmembrane</keyword>
<dbReference type="PROSITE" id="PS50929">
    <property type="entry name" value="ABC_TM1F"/>
    <property type="match status" value="1"/>
</dbReference>
<organism evidence="10 11">
    <name type="scientific">Mycoavidus cysteinexigens</name>
    <dbReference type="NCBI Taxonomy" id="1553431"/>
    <lineage>
        <taxon>Bacteria</taxon>
        <taxon>Pseudomonadati</taxon>
        <taxon>Pseudomonadota</taxon>
        <taxon>Betaproteobacteria</taxon>
        <taxon>Burkholderiales</taxon>
        <taxon>Burkholderiaceae</taxon>
        <taxon>Mycoavidus</taxon>
    </lineage>
</organism>
<evidence type="ECO:0000256" key="8">
    <source>
        <dbReference type="ARBA" id="ARBA00022989"/>
    </source>
</evidence>
<evidence type="ECO:0000256" key="2">
    <source>
        <dbReference type="ARBA" id="ARBA00022448"/>
    </source>
</evidence>
<dbReference type="PANTHER" id="PTHR43394:SF1">
    <property type="entry name" value="ATP-BINDING CASSETTE SUB-FAMILY B MEMBER 10, MITOCHONDRIAL"/>
    <property type="match status" value="1"/>
</dbReference>
<dbReference type="Pfam" id="PF00005">
    <property type="entry name" value="ABC_tran"/>
    <property type="match status" value="1"/>
</dbReference>
<evidence type="ECO:0000256" key="1">
    <source>
        <dbReference type="ARBA" id="ARBA00004651"/>
    </source>
</evidence>
<keyword evidence="6" id="KW-0547">Nucleotide-binding</keyword>
<keyword evidence="8" id="KW-1133">Transmembrane helix</keyword>
<dbReference type="GO" id="GO:0005524">
    <property type="term" value="F:ATP binding"/>
    <property type="evidence" value="ECO:0007669"/>
    <property type="project" value="UniProtKB-KW"/>
</dbReference>
<evidence type="ECO:0000313" key="11">
    <source>
        <dbReference type="Proteomes" id="UP000282597"/>
    </source>
</evidence>
<keyword evidence="4" id="KW-0997">Cell inner membrane</keyword>
<proteinExistence type="predicted"/>
<sequence>MLLLPKKLSAFLWHFIRPYRWQFIGGQLCALAWTGDAILWPYLVKLLVDAMENYQPAISSFGSIFLPIFLMLIGGWFLIEGMYRLQGFCFAWLFPRFEAKVRMTVLDYLMQHSHRFFANNLAGSLSNKIADLTQSPIRIFEMVMTMFIPTIVSALVVLVVLALFQPFFVIIFLIWIAIHIGICLYFAGRCNQLSEEHAQARSTLQGRVVDVISNIVSVRIFARQRFEYQHMLPYQQQEQSKQTQSLFYIERMKVALGIAAFICIGIVQMGGIIFAWHRGLLSIGETLLILNATFSIMGMAWMAGAQLPNLFKEIGVCRQALSFIQIEPDVQDAPDAGLLKVTRGEIVFERATFSYYSEHNLFQDKSLVIPAGQKVGLVGLSGSGKTSFVQLILRYYDLDAGRILIDGQDIRYVTQASLHEQISFIPQEPVMFHRNVLENIRYGRPAASDEEVYEAARLAHCEEFIQQLEAGYQTLVGERGTKLSGGQRQRIAIARALLKGAPILILDEATSALDSITEKYVQEGLAKLMPGRTTIVIAHRLSTLVEMDRILVFQKGRIVEDGSHQSLLMNEGCYAELWRRQSGGFVPAE</sequence>
<accession>A0A2Z6ETL7</accession>
<dbReference type="InterPro" id="IPR003593">
    <property type="entry name" value="AAA+_ATPase"/>
</dbReference>
<dbReference type="InterPro" id="IPR003439">
    <property type="entry name" value="ABC_transporter-like_ATP-bd"/>
</dbReference>
<dbReference type="AlphaFoldDB" id="A0A2Z6ETL7"/>
<dbReference type="RefSeq" id="WP_045363099.1">
    <property type="nucleotide sequence ID" value="NZ_AP018150.1"/>
</dbReference>
<dbReference type="Proteomes" id="UP000282597">
    <property type="component" value="Chromosome"/>
</dbReference>
<dbReference type="KEGG" id="mcys:MCB1EB_0561"/>
<dbReference type="GO" id="GO:0005886">
    <property type="term" value="C:plasma membrane"/>
    <property type="evidence" value="ECO:0007669"/>
    <property type="project" value="UniProtKB-SubCell"/>
</dbReference>
<evidence type="ECO:0000256" key="6">
    <source>
        <dbReference type="ARBA" id="ARBA00022741"/>
    </source>
</evidence>